<evidence type="ECO:0000256" key="8">
    <source>
        <dbReference type="ARBA" id="ARBA00023136"/>
    </source>
</evidence>
<evidence type="ECO:0000256" key="2">
    <source>
        <dbReference type="ARBA" id="ARBA00010519"/>
    </source>
</evidence>
<keyword evidence="6 9" id="KW-1133">Transmembrane helix</keyword>
<feature type="transmembrane region" description="Helical" evidence="9">
    <location>
        <begin position="181"/>
        <end position="205"/>
    </location>
</feature>
<evidence type="ECO:0008006" key="12">
    <source>
        <dbReference type="Google" id="ProtNLM"/>
    </source>
</evidence>
<evidence type="ECO:0000256" key="5">
    <source>
        <dbReference type="ARBA" id="ARBA00022967"/>
    </source>
</evidence>
<dbReference type="PANTHER" id="PTHR11434">
    <property type="entry name" value="NADH-UBIQUINONE OXIDOREDUCTASE SUBUNIT ND4L"/>
    <property type="match status" value="1"/>
</dbReference>
<comment type="subcellular location">
    <subcellularLocation>
        <location evidence="1">Membrane</location>
        <topology evidence="1">Multi-pass membrane protein</topology>
    </subcellularLocation>
</comment>
<evidence type="ECO:0000313" key="11">
    <source>
        <dbReference type="Proteomes" id="UP001152561"/>
    </source>
</evidence>
<evidence type="ECO:0000256" key="4">
    <source>
        <dbReference type="ARBA" id="ARBA00022692"/>
    </source>
</evidence>
<keyword evidence="11" id="KW-1185">Reference proteome</keyword>
<dbReference type="NCBIfam" id="NF004323">
    <property type="entry name" value="PRK05715.1-5"/>
    <property type="match status" value="1"/>
</dbReference>
<accession>A0A9Q1R2A3</accession>
<dbReference type="GO" id="GO:0042773">
    <property type="term" value="P:ATP synthesis coupled electron transport"/>
    <property type="evidence" value="ECO:0007669"/>
    <property type="project" value="InterPro"/>
</dbReference>
<gene>
    <name evidence="10" type="ORF">K7X08_016632</name>
</gene>
<evidence type="ECO:0000256" key="7">
    <source>
        <dbReference type="ARBA" id="ARBA00023027"/>
    </source>
</evidence>
<dbReference type="Proteomes" id="UP001152561">
    <property type="component" value="Unassembled WGS sequence"/>
</dbReference>
<dbReference type="EMBL" id="JAJAGQ010000019">
    <property type="protein sequence ID" value="KAJ8534904.1"/>
    <property type="molecule type" value="Genomic_DNA"/>
</dbReference>
<keyword evidence="4 9" id="KW-0812">Transmembrane</keyword>
<dbReference type="NCBIfam" id="NF004321">
    <property type="entry name" value="PRK05715.1-3"/>
    <property type="match status" value="1"/>
</dbReference>
<comment type="caution">
    <text evidence="10">The sequence shown here is derived from an EMBL/GenBank/DDBJ whole genome shotgun (WGS) entry which is preliminary data.</text>
</comment>
<proteinExistence type="inferred from homology"/>
<dbReference type="GO" id="GO:0030964">
    <property type="term" value="C:NADH dehydrogenase complex"/>
    <property type="evidence" value="ECO:0007669"/>
    <property type="project" value="TreeGrafter"/>
</dbReference>
<dbReference type="Pfam" id="PF00420">
    <property type="entry name" value="Oxidored_q2"/>
    <property type="match status" value="1"/>
</dbReference>
<dbReference type="Gene3D" id="1.10.287.3510">
    <property type="match status" value="1"/>
</dbReference>
<organism evidence="10 11">
    <name type="scientific">Anisodus acutangulus</name>
    <dbReference type="NCBI Taxonomy" id="402998"/>
    <lineage>
        <taxon>Eukaryota</taxon>
        <taxon>Viridiplantae</taxon>
        <taxon>Streptophyta</taxon>
        <taxon>Embryophyta</taxon>
        <taxon>Tracheophyta</taxon>
        <taxon>Spermatophyta</taxon>
        <taxon>Magnoliopsida</taxon>
        <taxon>eudicotyledons</taxon>
        <taxon>Gunneridae</taxon>
        <taxon>Pentapetalae</taxon>
        <taxon>asterids</taxon>
        <taxon>lamiids</taxon>
        <taxon>Solanales</taxon>
        <taxon>Solanaceae</taxon>
        <taxon>Solanoideae</taxon>
        <taxon>Hyoscyameae</taxon>
        <taxon>Anisodus</taxon>
    </lineage>
</organism>
<sequence>MLEGAKSIGAGAATIASVGATIEPSLPATEEEPGDRSEIERALDRLELDRIQEQKDRLAEQISPLIESEKARLVKRLWHRDLRELPSPSEMVEIIIDCFASKAAYNANKPNVPRAHLRHLNTWLTRAQHSAEHDGAGSIWGILLNRQNIPIMSMPIESMLLAVNLNFLVFSVSSDDMMGQLFASLVPTVAAAESAIGLAIFVITFRVRGTIAVESINRIQGSGLFSLGERIRFVSPLLFLNHFLLDSLKDRDQAF</sequence>
<keyword evidence="7" id="KW-0520">NAD</keyword>
<protein>
    <recommendedName>
        <fullName evidence="12">ATP synthase protein MI25</fullName>
    </recommendedName>
</protein>
<evidence type="ECO:0000256" key="6">
    <source>
        <dbReference type="ARBA" id="ARBA00022989"/>
    </source>
</evidence>
<name>A0A9Q1R2A3_9SOLA</name>
<evidence type="ECO:0000313" key="10">
    <source>
        <dbReference type="EMBL" id="KAJ8534904.1"/>
    </source>
</evidence>
<feature type="transmembrane region" description="Helical" evidence="9">
    <location>
        <begin position="149"/>
        <end position="169"/>
    </location>
</feature>
<keyword evidence="8 9" id="KW-0472">Membrane</keyword>
<evidence type="ECO:0000256" key="9">
    <source>
        <dbReference type="SAM" id="Phobius"/>
    </source>
</evidence>
<dbReference type="PANTHER" id="PTHR11434:SF21">
    <property type="entry name" value="NADH DEHYDROGENASE SUBUNIT 4L-RELATED"/>
    <property type="match status" value="1"/>
</dbReference>
<comment type="similarity">
    <text evidence="2">Belongs to the complex I subunit 4L family.</text>
</comment>
<evidence type="ECO:0000256" key="3">
    <source>
        <dbReference type="ARBA" id="ARBA00022448"/>
    </source>
</evidence>
<dbReference type="GO" id="GO:0016651">
    <property type="term" value="F:oxidoreductase activity, acting on NAD(P)H"/>
    <property type="evidence" value="ECO:0007669"/>
    <property type="project" value="InterPro"/>
</dbReference>
<dbReference type="HAMAP" id="MF_01456">
    <property type="entry name" value="NDH1_NuoK"/>
    <property type="match status" value="1"/>
</dbReference>
<evidence type="ECO:0000256" key="1">
    <source>
        <dbReference type="ARBA" id="ARBA00004141"/>
    </source>
</evidence>
<dbReference type="InterPro" id="IPR001133">
    <property type="entry name" value="NADH_UbQ_OxRdtase_chain4L/K"/>
</dbReference>
<keyword evidence="5" id="KW-1278">Translocase</keyword>
<reference evidence="11" key="1">
    <citation type="journal article" date="2023" name="Proc. Natl. Acad. Sci. U.S.A.">
        <title>Genomic and structural basis for evolution of tropane alkaloid biosynthesis.</title>
        <authorList>
            <person name="Wanga Y.-J."/>
            <person name="Taina T."/>
            <person name="Yua J.-Y."/>
            <person name="Lia J."/>
            <person name="Xua B."/>
            <person name="Chenc J."/>
            <person name="D'Auriad J.C."/>
            <person name="Huanga J.-P."/>
            <person name="Huanga S.-X."/>
        </authorList>
    </citation>
    <scope>NUCLEOTIDE SEQUENCE [LARGE SCALE GENOMIC DNA]</scope>
    <source>
        <strain evidence="11">cv. KIB-2019</strain>
    </source>
</reference>
<dbReference type="InterPro" id="IPR039428">
    <property type="entry name" value="NUOK/Mnh_C1-like"/>
</dbReference>
<dbReference type="OrthoDB" id="1305391at2759"/>
<dbReference type="AlphaFoldDB" id="A0A9Q1R2A3"/>
<keyword evidence="3" id="KW-0813">Transport</keyword>